<sequence length="185" mass="19879">MNRMYRRSQNFDQEMSRMANTAQELVGLKSQTLPSIEVERGKYRKMGFSLQRSDAQRADRLQDAKLQELLLGKAADDLCGGGGGERGDIEEWGGEGRGGRDPPCLRPARDARVVVRKRGRGLLALPSSHEGCTGKDTAIVLPALLSYTPRLASAPTTCEGAVEGGDREERDDAGEEGSAAASATS</sequence>
<dbReference type="EMBL" id="LR862134">
    <property type="protein sequence ID" value="CAD1839538.1"/>
    <property type="molecule type" value="Genomic_DNA"/>
</dbReference>
<feature type="region of interest" description="Disordered" evidence="1">
    <location>
        <begin position="86"/>
        <end position="105"/>
    </location>
</feature>
<name>A0A6V7Q993_ANACO</name>
<organism evidence="2">
    <name type="scientific">Ananas comosus var. bracteatus</name>
    <name type="common">red pineapple</name>
    <dbReference type="NCBI Taxonomy" id="296719"/>
    <lineage>
        <taxon>Eukaryota</taxon>
        <taxon>Viridiplantae</taxon>
        <taxon>Streptophyta</taxon>
        <taxon>Embryophyta</taxon>
        <taxon>Tracheophyta</taxon>
        <taxon>Spermatophyta</taxon>
        <taxon>Magnoliopsida</taxon>
        <taxon>Liliopsida</taxon>
        <taxon>Poales</taxon>
        <taxon>Bromeliaceae</taxon>
        <taxon>Bromelioideae</taxon>
        <taxon>Ananas</taxon>
    </lineage>
</organism>
<gene>
    <name evidence="2" type="ORF">CB5_LOCUS22749</name>
</gene>
<feature type="region of interest" description="Disordered" evidence="1">
    <location>
        <begin position="154"/>
        <end position="185"/>
    </location>
</feature>
<accession>A0A6V7Q993</accession>
<evidence type="ECO:0000313" key="2">
    <source>
        <dbReference type="EMBL" id="CAD1839538.1"/>
    </source>
</evidence>
<feature type="compositionally biased region" description="Low complexity" evidence="1">
    <location>
        <begin position="176"/>
        <end position="185"/>
    </location>
</feature>
<protein>
    <submittedName>
        <fullName evidence="2">Uncharacterized protein</fullName>
    </submittedName>
</protein>
<proteinExistence type="predicted"/>
<evidence type="ECO:0000256" key="1">
    <source>
        <dbReference type="SAM" id="MobiDB-lite"/>
    </source>
</evidence>
<dbReference type="AlphaFoldDB" id="A0A6V7Q993"/>
<reference evidence="2" key="1">
    <citation type="submission" date="2020-07" db="EMBL/GenBank/DDBJ databases">
        <authorList>
            <person name="Lin J."/>
        </authorList>
    </citation>
    <scope>NUCLEOTIDE SEQUENCE</scope>
</reference>